<dbReference type="PANTHER" id="PTHR32347">
    <property type="entry name" value="EFFLUX SYSTEM COMPONENT YKNX-RELATED"/>
    <property type="match status" value="1"/>
</dbReference>
<evidence type="ECO:0000313" key="3">
    <source>
        <dbReference type="EMBL" id="KKK51405.1"/>
    </source>
</evidence>
<comment type="subcellular location">
    <subcellularLocation>
        <location evidence="1">Cell envelope</location>
    </subcellularLocation>
</comment>
<organism evidence="3">
    <name type="scientific">marine sediment metagenome</name>
    <dbReference type="NCBI Taxonomy" id="412755"/>
    <lineage>
        <taxon>unclassified sequences</taxon>
        <taxon>metagenomes</taxon>
        <taxon>ecological metagenomes</taxon>
    </lineage>
</organism>
<dbReference type="EMBL" id="LAZR01067523">
    <property type="protein sequence ID" value="KKK51405.1"/>
    <property type="molecule type" value="Genomic_DNA"/>
</dbReference>
<keyword evidence="2" id="KW-0175">Coiled coil</keyword>
<feature type="non-terminal residue" evidence="3">
    <location>
        <position position="266"/>
    </location>
</feature>
<name>A0A0F8WSX6_9ZZZZ</name>
<evidence type="ECO:0000256" key="1">
    <source>
        <dbReference type="ARBA" id="ARBA00004196"/>
    </source>
</evidence>
<dbReference type="GO" id="GO:0030313">
    <property type="term" value="C:cell envelope"/>
    <property type="evidence" value="ECO:0007669"/>
    <property type="project" value="UniProtKB-SubCell"/>
</dbReference>
<dbReference type="AlphaFoldDB" id="A0A0F8WSX6"/>
<dbReference type="Gene3D" id="1.10.287.470">
    <property type="entry name" value="Helix hairpin bin"/>
    <property type="match status" value="2"/>
</dbReference>
<evidence type="ECO:0000256" key="2">
    <source>
        <dbReference type="ARBA" id="ARBA00023054"/>
    </source>
</evidence>
<proteinExistence type="predicted"/>
<protein>
    <submittedName>
        <fullName evidence="3">Uncharacterized protein</fullName>
    </submittedName>
</protein>
<accession>A0A0F8WSX6</accession>
<dbReference type="PANTHER" id="PTHR32347:SF23">
    <property type="entry name" value="BLL5650 PROTEIN"/>
    <property type="match status" value="1"/>
</dbReference>
<gene>
    <name evidence="3" type="ORF">LCGC14_3115290</name>
</gene>
<sequence>MINKTKKILSLLREKPVARIIAIALVLLIVGAIALRPGDVDSEEMATFEAKRGPLTISVTESGTIMAREQVILKSEVEGMTTILWLIDEGVVVKKGDLLVELDASRLEDEQIDQEIAVQNMEAAFVGARENLAVTENQAQSDIDIAELTLDFAKQDLRKYVEGEYPNQLKEAQANITLAEEELTLAKDKWDWSKKLFEDKYVSQTELQADELSYKQKALNVDLAKNSLGLLVDFTNKRQMAMLESDVKQAVMSLERTNRKAKADIV</sequence>
<dbReference type="InterPro" id="IPR050465">
    <property type="entry name" value="UPF0194_transport"/>
</dbReference>
<reference evidence="3" key="1">
    <citation type="journal article" date="2015" name="Nature">
        <title>Complex archaea that bridge the gap between prokaryotes and eukaryotes.</title>
        <authorList>
            <person name="Spang A."/>
            <person name="Saw J.H."/>
            <person name="Jorgensen S.L."/>
            <person name="Zaremba-Niedzwiedzka K."/>
            <person name="Martijn J."/>
            <person name="Lind A.E."/>
            <person name="van Eijk R."/>
            <person name="Schleper C."/>
            <person name="Guy L."/>
            <person name="Ettema T.J."/>
        </authorList>
    </citation>
    <scope>NUCLEOTIDE SEQUENCE</scope>
</reference>
<dbReference type="Gene3D" id="2.40.50.100">
    <property type="match status" value="1"/>
</dbReference>
<comment type="caution">
    <text evidence="3">The sequence shown here is derived from an EMBL/GenBank/DDBJ whole genome shotgun (WGS) entry which is preliminary data.</text>
</comment>